<dbReference type="PROSITE" id="PS50110">
    <property type="entry name" value="RESPONSE_REGULATORY"/>
    <property type="match status" value="1"/>
</dbReference>
<dbReference type="Gene3D" id="3.40.50.2300">
    <property type="match status" value="1"/>
</dbReference>
<gene>
    <name evidence="6" type="ORF">ICN82_06945</name>
</gene>
<dbReference type="CDD" id="cd01949">
    <property type="entry name" value="GGDEF"/>
    <property type="match status" value="1"/>
</dbReference>
<dbReference type="InterPro" id="IPR001789">
    <property type="entry name" value="Sig_transdc_resp-reg_receiver"/>
</dbReference>
<dbReference type="PANTHER" id="PTHR45138:SF9">
    <property type="entry name" value="DIGUANYLATE CYCLASE DGCM-RELATED"/>
    <property type="match status" value="1"/>
</dbReference>
<dbReference type="SUPFAM" id="SSF52172">
    <property type="entry name" value="CheY-like"/>
    <property type="match status" value="1"/>
</dbReference>
<dbReference type="AlphaFoldDB" id="A0A8J7CH78"/>
<evidence type="ECO:0000256" key="3">
    <source>
        <dbReference type="PROSITE-ProRule" id="PRU00169"/>
    </source>
</evidence>
<sequence length="477" mass="50720">MPGQILVIDPVAVNRIVLRSRVTVSCYRVVQAGGPEEAFDRVAETRPDLILLGPGLEAGAACRLARDLAGAPASRGIPLLILTGAFDPAMLRAALLAGAEDALESGAQSAFLLARIRSLLRQRGIFDELAARNLAPGQPGLAEPAAAFLPRARIALVTARPGKGRAWAAALRPLLPHRLDLLDAQAALSRPPGSPEPDLFVIEDTPDQPDDSLRVLAELRSRRDSRGAPAILVGGARHRPGNAEARMAMALDIGAGAVMRHGFDPQELRLRAETLLARKRDDDRLRAHVELGLREALRDPLTGVHNRRYAVPQLERIAERAGRSGQPFALMMIDLDRFKAVNDGHGHAVGDAVLVETARRLADMIGKQDLLARFGGEEFLIAMPETRPDRVRFAAGRLRRAIAERPVAAGAVSLGITVSIGIAMADPADFRAPPGAGASEAADHGRAALQALLEQADRALYGAKAAGRNQVTFGSAA</sequence>
<evidence type="ECO:0000259" key="5">
    <source>
        <dbReference type="PROSITE" id="PS50887"/>
    </source>
</evidence>
<dbReference type="PANTHER" id="PTHR45138">
    <property type="entry name" value="REGULATORY COMPONENTS OF SENSORY TRANSDUCTION SYSTEM"/>
    <property type="match status" value="1"/>
</dbReference>
<dbReference type="GO" id="GO:1902201">
    <property type="term" value="P:negative regulation of bacterial-type flagellum-dependent cell motility"/>
    <property type="evidence" value="ECO:0007669"/>
    <property type="project" value="TreeGrafter"/>
</dbReference>
<evidence type="ECO:0000313" key="6">
    <source>
        <dbReference type="EMBL" id="MBE3637935.1"/>
    </source>
</evidence>
<dbReference type="InterPro" id="IPR000160">
    <property type="entry name" value="GGDEF_dom"/>
</dbReference>
<comment type="catalytic activity">
    <reaction evidence="2">
        <text>2 GTP = 3',3'-c-di-GMP + 2 diphosphate</text>
        <dbReference type="Rhea" id="RHEA:24898"/>
        <dbReference type="ChEBI" id="CHEBI:33019"/>
        <dbReference type="ChEBI" id="CHEBI:37565"/>
        <dbReference type="ChEBI" id="CHEBI:58805"/>
        <dbReference type="EC" id="2.7.7.65"/>
    </reaction>
</comment>
<dbReference type="InterPro" id="IPR050469">
    <property type="entry name" value="Diguanylate_Cyclase"/>
</dbReference>
<organism evidence="6 7">
    <name type="scientific">Mangrovicoccus algicola</name>
    <dbReference type="NCBI Taxonomy" id="2771008"/>
    <lineage>
        <taxon>Bacteria</taxon>
        <taxon>Pseudomonadati</taxon>
        <taxon>Pseudomonadota</taxon>
        <taxon>Alphaproteobacteria</taxon>
        <taxon>Rhodobacterales</taxon>
        <taxon>Paracoccaceae</taxon>
        <taxon>Mangrovicoccus</taxon>
    </lineage>
</organism>
<keyword evidence="7" id="KW-1185">Reference proteome</keyword>
<evidence type="ECO:0000256" key="2">
    <source>
        <dbReference type="ARBA" id="ARBA00034247"/>
    </source>
</evidence>
<dbReference type="PROSITE" id="PS50887">
    <property type="entry name" value="GGDEF"/>
    <property type="match status" value="1"/>
</dbReference>
<dbReference type="GO" id="GO:0000160">
    <property type="term" value="P:phosphorelay signal transduction system"/>
    <property type="evidence" value="ECO:0007669"/>
    <property type="project" value="InterPro"/>
</dbReference>
<dbReference type="EC" id="2.7.7.65" evidence="1"/>
<evidence type="ECO:0000256" key="1">
    <source>
        <dbReference type="ARBA" id="ARBA00012528"/>
    </source>
</evidence>
<dbReference type="SMART" id="SM00448">
    <property type="entry name" value="REC"/>
    <property type="match status" value="1"/>
</dbReference>
<comment type="caution">
    <text evidence="6">The sequence shown here is derived from an EMBL/GenBank/DDBJ whole genome shotgun (WGS) entry which is preliminary data.</text>
</comment>
<dbReference type="SUPFAM" id="SSF55073">
    <property type="entry name" value="Nucleotide cyclase"/>
    <property type="match status" value="1"/>
</dbReference>
<feature type="domain" description="Response regulatory" evidence="4">
    <location>
        <begin position="4"/>
        <end position="120"/>
    </location>
</feature>
<dbReference type="SMART" id="SM00267">
    <property type="entry name" value="GGDEF"/>
    <property type="match status" value="1"/>
</dbReference>
<dbReference type="NCBIfam" id="TIGR00254">
    <property type="entry name" value="GGDEF"/>
    <property type="match status" value="1"/>
</dbReference>
<dbReference type="FunFam" id="3.30.70.270:FF:000001">
    <property type="entry name" value="Diguanylate cyclase domain protein"/>
    <property type="match status" value="1"/>
</dbReference>
<reference evidence="6" key="1">
    <citation type="submission" date="2020-09" db="EMBL/GenBank/DDBJ databases">
        <title>A novel bacterium of genus Mangrovicoccus, isolated from South China Sea.</title>
        <authorList>
            <person name="Huang H."/>
            <person name="Mo K."/>
            <person name="Hu Y."/>
        </authorList>
    </citation>
    <scope>NUCLEOTIDE SEQUENCE</scope>
    <source>
        <strain evidence="6">HB182678</strain>
    </source>
</reference>
<comment type="caution">
    <text evidence="3">Lacks conserved residue(s) required for the propagation of feature annotation.</text>
</comment>
<feature type="domain" description="GGDEF" evidence="5">
    <location>
        <begin position="326"/>
        <end position="476"/>
    </location>
</feature>
<dbReference type="GO" id="GO:0043709">
    <property type="term" value="P:cell adhesion involved in single-species biofilm formation"/>
    <property type="evidence" value="ECO:0007669"/>
    <property type="project" value="TreeGrafter"/>
</dbReference>
<name>A0A8J7CH78_9RHOB</name>
<dbReference type="InterPro" id="IPR043128">
    <property type="entry name" value="Rev_trsase/Diguanyl_cyclase"/>
</dbReference>
<dbReference type="Gene3D" id="3.30.70.270">
    <property type="match status" value="1"/>
</dbReference>
<dbReference type="Proteomes" id="UP000609121">
    <property type="component" value="Unassembled WGS sequence"/>
</dbReference>
<dbReference type="InterPro" id="IPR011006">
    <property type="entry name" value="CheY-like_superfamily"/>
</dbReference>
<accession>A0A8J7CH78</accession>
<dbReference type="GO" id="GO:0052621">
    <property type="term" value="F:diguanylate cyclase activity"/>
    <property type="evidence" value="ECO:0007669"/>
    <property type="project" value="UniProtKB-EC"/>
</dbReference>
<dbReference type="RefSeq" id="WP_193181109.1">
    <property type="nucleotide sequence ID" value="NZ_JACVXA010000013.1"/>
</dbReference>
<proteinExistence type="predicted"/>
<dbReference type="GO" id="GO:0005886">
    <property type="term" value="C:plasma membrane"/>
    <property type="evidence" value="ECO:0007669"/>
    <property type="project" value="TreeGrafter"/>
</dbReference>
<evidence type="ECO:0000313" key="7">
    <source>
        <dbReference type="Proteomes" id="UP000609121"/>
    </source>
</evidence>
<dbReference type="Pfam" id="PF00990">
    <property type="entry name" value="GGDEF"/>
    <property type="match status" value="1"/>
</dbReference>
<protein>
    <recommendedName>
        <fullName evidence="1">diguanylate cyclase</fullName>
        <ecNumber evidence="1">2.7.7.65</ecNumber>
    </recommendedName>
</protein>
<evidence type="ECO:0000259" key="4">
    <source>
        <dbReference type="PROSITE" id="PS50110"/>
    </source>
</evidence>
<dbReference type="InterPro" id="IPR029787">
    <property type="entry name" value="Nucleotide_cyclase"/>
</dbReference>
<dbReference type="EMBL" id="JACVXA010000013">
    <property type="protein sequence ID" value="MBE3637935.1"/>
    <property type="molecule type" value="Genomic_DNA"/>
</dbReference>